<evidence type="ECO:0000313" key="4">
    <source>
        <dbReference type="Proteomes" id="UP000581688"/>
    </source>
</evidence>
<gene>
    <name evidence="3" type="ORF">HNQ94_001572</name>
</gene>
<comment type="caution">
    <text evidence="3">The sequence shown here is derived from an EMBL/GenBank/DDBJ whole genome shotgun (WGS) entry which is preliminary data.</text>
</comment>
<dbReference type="InterPro" id="IPR029058">
    <property type="entry name" value="AB_hydrolase_fold"/>
</dbReference>
<reference evidence="3 4" key="1">
    <citation type="submission" date="2020-08" db="EMBL/GenBank/DDBJ databases">
        <title>Genomic Encyclopedia of Type Strains, Phase IV (KMG-IV): sequencing the most valuable type-strain genomes for metagenomic binning, comparative biology and taxonomic classification.</title>
        <authorList>
            <person name="Goeker M."/>
        </authorList>
    </citation>
    <scope>NUCLEOTIDE SEQUENCE [LARGE SCALE GENOMIC DNA]</scope>
    <source>
        <strain evidence="3 4">DSM 19612</strain>
    </source>
</reference>
<comment type="similarity">
    <text evidence="1">Belongs to the AB hydrolase superfamily.</text>
</comment>
<evidence type="ECO:0000256" key="1">
    <source>
        <dbReference type="ARBA" id="ARBA00008645"/>
    </source>
</evidence>
<protein>
    <submittedName>
        <fullName evidence="3">Sigma-B regulation protein RsbQ</fullName>
    </submittedName>
</protein>
<evidence type="ECO:0000259" key="2">
    <source>
        <dbReference type="Pfam" id="PF12697"/>
    </source>
</evidence>
<dbReference type="Pfam" id="PF12697">
    <property type="entry name" value="Abhydrolase_6"/>
    <property type="match status" value="1"/>
</dbReference>
<dbReference type="AlphaFoldDB" id="A0A841Q405"/>
<dbReference type="PANTHER" id="PTHR43039">
    <property type="entry name" value="ESTERASE-RELATED"/>
    <property type="match status" value="1"/>
</dbReference>
<dbReference type="SUPFAM" id="SSF53474">
    <property type="entry name" value="alpha/beta-Hydrolases"/>
    <property type="match status" value="1"/>
</dbReference>
<dbReference type="Proteomes" id="UP000581688">
    <property type="component" value="Unassembled WGS sequence"/>
</dbReference>
<dbReference type="InterPro" id="IPR000073">
    <property type="entry name" value="AB_hydrolase_1"/>
</dbReference>
<name>A0A841Q405_9BACI</name>
<dbReference type="Gene3D" id="3.40.50.1820">
    <property type="entry name" value="alpha/beta hydrolase"/>
    <property type="match status" value="1"/>
</dbReference>
<dbReference type="EMBL" id="JACHGH010000004">
    <property type="protein sequence ID" value="MBB6453124.1"/>
    <property type="molecule type" value="Genomic_DNA"/>
</dbReference>
<keyword evidence="4" id="KW-1185">Reference proteome</keyword>
<feature type="domain" description="AB hydrolase-1" evidence="2">
    <location>
        <begin position="21"/>
        <end position="259"/>
    </location>
</feature>
<accession>A0A841Q405</accession>
<evidence type="ECO:0000313" key="3">
    <source>
        <dbReference type="EMBL" id="MBB6453124.1"/>
    </source>
</evidence>
<dbReference type="RefSeq" id="WP_174495761.1">
    <property type="nucleotide sequence ID" value="NZ_CADDWK010000004.1"/>
</dbReference>
<organism evidence="3 4">
    <name type="scientific">Salirhabdus euzebyi</name>
    <dbReference type="NCBI Taxonomy" id="394506"/>
    <lineage>
        <taxon>Bacteria</taxon>
        <taxon>Bacillati</taxon>
        <taxon>Bacillota</taxon>
        <taxon>Bacilli</taxon>
        <taxon>Bacillales</taxon>
        <taxon>Bacillaceae</taxon>
        <taxon>Salirhabdus</taxon>
    </lineage>
</organism>
<proteinExistence type="inferred from homology"/>
<dbReference type="PRINTS" id="PR00111">
    <property type="entry name" value="ABHYDROLASE"/>
</dbReference>
<sequence>MAKSVLTRNNVTVKGEGEQPIIFASGFGFDQTVWSSVSNSFEQDFQIIQYDYVGFGDSDIAAYDQAKYSTLSGYVSDLLEIFDELKINNAIFVGHSIGSMIGILASTKRPELFSKLVLIGPSPYFLNEPPTYYGGFDKDDLDHLIDMMEKNYLEWVSNIAPTITNDPNRLDVTMDIEDRFYANNPTITRQFAEVIFFGDNRPFLPKVTVPSLIIQCSNDVFVPDSVAEYMKVNLPNATITYSNSIGHCPHLSHPEKTVKLIKEYINEQTKVPIEQVGMEHE</sequence>